<comment type="caution">
    <text evidence="1">The sequence shown here is derived from an EMBL/GenBank/DDBJ whole genome shotgun (WGS) entry which is preliminary data.</text>
</comment>
<evidence type="ECO:0000313" key="1">
    <source>
        <dbReference type="EMBL" id="CAI5453246.1"/>
    </source>
</evidence>
<reference evidence="1" key="1">
    <citation type="submission" date="2022-11" db="EMBL/GenBank/DDBJ databases">
        <authorList>
            <person name="Kikuchi T."/>
        </authorList>
    </citation>
    <scope>NUCLEOTIDE SEQUENCE</scope>
    <source>
        <strain evidence="1">PS1010</strain>
    </source>
</reference>
<name>A0A9P1IY62_9PELO</name>
<evidence type="ECO:0000313" key="2">
    <source>
        <dbReference type="Proteomes" id="UP001152747"/>
    </source>
</evidence>
<gene>
    <name evidence="1" type="ORF">CAMP_LOCUS15883</name>
</gene>
<protein>
    <submittedName>
        <fullName evidence="1">Uncharacterized protein</fullName>
    </submittedName>
</protein>
<dbReference type="AlphaFoldDB" id="A0A9P1IY62"/>
<sequence>MSLELNSQLSLQLREFEDTQNDCEEIPKRVFDFYRNYSPAWDLVIKGNGTLSPVNEGHYQSVIVNTNLLFQDLCHSKSTYIESEDIDQFNRRYIYMASGKSIEIVVQYRGKIIYVTSVKLERIISLLQTGYLPSKYDNSRTRDGIEKDDSTDADVTFVDATFTIEQARCSPTQIIQKTQSTKSTKMNLSNADTYSSFDIQKGRHVSTTQSLKRKLSNSSSTISFDIYAMFTDTTLKKQIFQPLAASTFTSSSTIPPIHYDSVARDVFQYTADDEDIESKADSFTTSTSSSDRISGRNVKLVRDSVAEMFKKKKIDMEILFGHGDSIGVPPIVYVKLGIWDVFMQNEQ</sequence>
<accession>A0A9P1IY62</accession>
<keyword evidence="2" id="KW-1185">Reference proteome</keyword>
<dbReference type="Proteomes" id="UP001152747">
    <property type="component" value="Unassembled WGS sequence"/>
</dbReference>
<organism evidence="1 2">
    <name type="scientific">Caenorhabditis angaria</name>
    <dbReference type="NCBI Taxonomy" id="860376"/>
    <lineage>
        <taxon>Eukaryota</taxon>
        <taxon>Metazoa</taxon>
        <taxon>Ecdysozoa</taxon>
        <taxon>Nematoda</taxon>
        <taxon>Chromadorea</taxon>
        <taxon>Rhabditida</taxon>
        <taxon>Rhabditina</taxon>
        <taxon>Rhabditomorpha</taxon>
        <taxon>Rhabditoidea</taxon>
        <taxon>Rhabditidae</taxon>
        <taxon>Peloderinae</taxon>
        <taxon>Caenorhabditis</taxon>
    </lineage>
</organism>
<proteinExistence type="predicted"/>
<dbReference type="EMBL" id="CANHGI010000005">
    <property type="protein sequence ID" value="CAI5453246.1"/>
    <property type="molecule type" value="Genomic_DNA"/>
</dbReference>